<feature type="signal peptide" evidence="13">
    <location>
        <begin position="1"/>
        <end position="23"/>
    </location>
</feature>
<accession>A0A0F7RZB8</accession>
<dbReference type="InterPro" id="IPR036962">
    <property type="entry name" value="Glyco_hydro_3_N_sf"/>
</dbReference>
<feature type="compositionally biased region" description="Low complexity" evidence="11">
    <location>
        <begin position="1006"/>
        <end position="1019"/>
    </location>
</feature>
<dbReference type="SUPFAM" id="SSF51445">
    <property type="entry name" value="(Trans)glycosidases"/>
    <property type="match status" value="2"/>
</dbReference>
<dbReference type="GO" id="GO:0008422">
    <property type="term" value="F:beta-glucosidase activity"/>
    <property type="evidence" value="ECO:0007669"/>
    <property type="project" value="UniProtKB-EC"/>
</dbReference>
<dbReference type="InterPro" id="IPR026891">
    <property type="entry name" value="Fn3-like"/>
</dbReference>
<evidence type="ECO:0000256" key="12">
    <source>
        <dbReference type="SAM" id="Phobius"/>
    </source>
</evidence>
<dbReference type="STRING" id="49012.A0A0F7RZB8"/>
<dbReference type="PANTHER" id="PTHR42715:SF2">
    <property type="entry name" value="BETA-GLUCOSIDASE F-RELATED"/>
    <property type="match status" value="1"/>
</dbReference>
<keyword evidence="7" id="KW-0325">Glycoprotein</keyword>
<feature type="transmembrane region" description="Helical" evidence="12">
    <location>
        <begin position="976"/>
        <end position="1000"/>
    </location>
</feature>
<reference evidence="16" key="1">
    <citation type="submission" date="2014-06" db="EMBL/GenBank/DDBJ databases">
        <authorList>
            <person name="Berkman P.J."/>
        </authorList>
    </citation>
    <scope>NUCLEOTIDE SEQUENCE [LARGE SCALE GENOMIC DNA]</scope>
</reference>
<comment type="pathway">
    <text evidence="2">Glycan metabolism; cellulose degradation.</text>
</comment>
<dbReference type="InterPro" id="IPR036881">
    <property type="entry name" value="Glyco_hydro_3_C_sf"/>
</dbReference>
<dbReference type="Gene3D" id="2.60.40.10">
    <property type="entry name" value="Immunoglobulins"/>
    <property type="match status" value="1"/>
</dbReference>
<organism evidence="15 16">
    <name type="scientific">Sporisorium scitamineum</name>
    <dbReference type="NCBI Taxonomy" id="49012"/>
    <lineage>
        <taxon>Eukaryota</taxon>
        <taxon>Fungi</taxon>
        <taxon>Dikarya</taxon>
        <taxon>Basidiomycota</taxon>
        <taxon>Ustilaginomycotina</taxon>
        <taxon>Ustilaginomycetes</taxon>
        <taxon>Ustilaginales</taxon>
        <taxon>Ustilaginaceae</taxon>
        <taxon>Sporisorium</taxon>
    </lineage>
</organism>
<evidence type="ECO:0000256" key="1">
    <source>
        <dbReference type="ARBA" id="ARBA00000448"/>
    </source>
</evidence>
<evidence type="ECO:0000256" key="13">
    <source>
        <dbReference type="SAM" id="SignalP"/>
    </source>
</evidence>
<dbReference type="Gene3D" id="3.20.20.300">
    <property type="entry name" value="Glycoside hydrolase, family 3, N-terminal domain"/>
    <property type="match status" value="1"/>
</dbReference>
<evidence type="ECO:0000256" key="11">
    <source>
        <dbReference type="SAM" id="MobiDB-lite"/>
    </source>
</evidence>
<dbReference type="InterPro" id="IPR001764">
    <property type="entry name" value="Glyco_hydro_3_N"/>
</dbReference>
<dbReference type="SUPFAM" id="SSF52279">
    <property type="entry name" value="Beta-D-glucan exohydrolase, C-terminal domain"/>
    <property type="match status" value="1"/>
</dbReference>
<name>A0A0F7RZB8_9BASI</name>
<dbReference type="GO" id="GO:0030245">
    <property type="term" value="P:cellulose catabolic process"/>
    <property type="evidence" value="ECO:0007669"/>
    <property type="project" value="UniProtKB-KW"/>
</dbReference>
<proteinExistence type="inferred from homology"/>
<evidence type="ECO:0000256" key="3">
    <source>
        <dbReference type="ARBA" id="ARBA00005336"/>
    </source>
</evidence>
<dbReference type="EC" id="3.2.1.21" evidence="4"/>
<keyword evidence="5" id="KW-0378">Hydrolase</keyword>
<evidence type="ECO:0000256" key="6">
    <source>
        <dbReference type="ARBA" id="ARBA00023001"/>
    </source>
</evidence>
<dbReference type="Pfam" id="PF01915">
    <property type="entry name" value="Glyco_hydro_3_C"/>
    <property type="match status" value="1"/>
</dbReference>
<keyword evidence="12" id="KW-1133">Transmembrane helix</keyword>
<evidence type="ECO:0000256" key="10">
    <source>
        <dbReference type="ARBA" id="ARBA00023326"/>
    </source>
</evidence>
<keyword evidence="16" id="KW-1185">Reference proteome</keyword>
<evidence type="ECO:0000259" key="14">
    <source>
        <dbReference type="SMART" id="SM01217"/>
    </source>
</evidence>
<feature type="region of interest" description="Disordered" evidence="11">
    <location>
        <begin position="1004"/>
        <end position="1024"/>
    </location>
</feature>
<dbReference type="PRINTS" id="PR00133">
    <property type="entry name" value="GLHYDRLASE3"/>
</dbReference>
<comment type="catalytic activity">
    <reaction evidence="1">
        <text>Hydrolysis of terminal, non-reducing beta-D-glucosyl residues with release of beta-D-glucose.</text>
        <dbReference type="EC" id="3.2.1.21"/>
    </reaction>
</comment>
<evidence type="ECO:0000256" key="2">
    <source>
        <dbReference type="ARBA" id="ARBA00004987"/>
    </source>
</evidence>
<evidence type="ECO:0000256" key="8">
    <source>
        <dbReference type="ARBA" id="ARBA00023277"/>
    </source>
</evidence>
<dbReference type="InterPro" id="IPR002772">
    <property type="entry name" value="Glyco_hydro_3_C"/>
</dbReference>
<keyword evidence="10" id="KW-0624">Polysaccharide degradation</keyword>
<keyword evidence="8" id="KW-0119">Carbohydrate metabolism</keyword>
<evidence type="ECO:0000256" key="7">
    <source>
        <dbReference type="ARBA" id="ARBA00023180"/>
    </source>
</evidence>
<feature type="domain" description="Fibronectin type III-like" evidence="14">
    <location>
        <begin position="781"/>
        <end position="852"/>
    </location>
</feature>
<dbReference type="PANTHER" id="PTHR42715">
    <property type="entry name" value="BETA-GLUCOSIDASE"/>
    <property type="match status" value="1"/>
</dbReference>
<comment type="similarity">
    <text evidence="3">Belongs to the glycosyl hydrolase 3 family.</text>
</comment>
<evidence type="ECO:0000256" key="5">
    <source>
        <dbReference type="ARBA" id="ARBA00022801"/>
    </source>
</evidence>
<keyword evidence="12" id="KW-0472">Membrane</keyword>
<dbReference type="EMBL" id="CCFA01001825">
    <property type="protein sequence ID" value="CDR99982.1"/>
    <property type="molecule type" value="Genomic_DNA"/>
</dbReference>
<dbReference type="InterPro" id="IPR017853">
    <property type="entry name" value="GH"/>
</dbReference>
<keyword evidence="6" id="KW-0136">Cellulose degradation</keyword>
<evidence type="ECO:0000256" key="9">
    <source>
        <dbReference type="ARBA" id="ARBA00023295"/>
    </source>
</evidence>
<keyword evidence="9" id="KW-0326">Glycosidase</keyword>
<gene>
    <name evidence="15" type="primary">SSCI33040.1</name>
</gene>
<evidence type="ECO:0000313" key="15">
    <source>
        <dbReference type="EMBL" id="CDR99982.1"/>
    </source>
</evidence>
<dbReference type="Proteomes" id="UP000242770">
    <property type="component" value="Unassembled WGS sequence"/>
</dbReference>
<dbReference type="Gene3D" id="3.40.50.1700">
    <property type="entry name" value="Glycoside hydrolase family 3 C-terminal domain"/>
    <property type="match status" value="1"/>
</dbReference>
<feature type="chain" id="PRO_5002521564" description="beta-glucosidase" evidence="13">
    <location>
        <begin position="24"/>
        <end position="1332"/>
    </location>
</feature>
<dbReference type="InterPro" id="IPR050288">
    <property type="entry name" value="Cellulose_deg_GH3"/>
</dbReference>
<dbReference type="FunFam" id="3.20.20.300:FF:000002">
    <property type="entry name" value="Probable beta-glucosidase"/>
    <property type="match status" value="1"/>
</dbReference>
<dbReference type="SMART" id="SM01217">
    <property type="entry name" value="Fn3_like"/>
    <property type="match status" value="1"/>
</dbReference>
<dbReference type="InterPro" id="IPR013783">
    <property type="entry name" value="Ig-like_fold"/>
</dbReference>
<evidence type="ECO:0000256" key="4">
    <source>
        <dbReference type="ARBA" id="ARBA00012744"/>
    </source>
</evidence>
<dbReference type="Pfam" id="PF00933">
    <property type="entry name" value="Glyco_hydro_3"/>
    <property type="match status" value="1"/>
</dbReference>
<protein>
    <recommendedName>
        <fullName evidence="4">beta-glucosidase</fullName>
        <ecNumber evidence="4">3.2.1.21</ecNumber>
    </recommendedName>
</protein>
<dbReference type="Gene3D" id="3.20.20.80">
    <property type="entry name" value="Glycosidases"/>
    <property type="match status" value="1"/>
</dbReference>
<sequence>MKASVKSLLVLSIYAANVLSAQAASLEHLNLLFHTRQADSSNSTDSSCNNWNISSSDNSALAQAPLAGTFYRGGPELADVNSPFYPVTGNGGWEWAVEKARSVVGQLTLEEKVNLTAGITGGRCEGTLGRVDRFGIPELCFQDGPAGFRASDFVTVFPAGVTTAATWNRELMYRRAAALGAEFVAKGVNVHLGPVTGGPLGRSPFQGRNWEGFGPDPYLHGEAAYYTVSGTQSAGVISTAKHFLAYEQETYRQLYAASDPYTFNPNNNTELTYSSNLDDRTLHELYLWPFMNAVRAGTGALMCVYNRINSTSGCENSKLLNEILKDELDYQGFVVTDWSAAFNTSNTYNGGSDVVMPGGMTGGYKNLVGGSDLVRALNAGEVKIERIDDGITRLLTQWYLRGQDKGYPTVSYKDGYQNTIFNGSVVNEHRDVQGDHWKMVKEIGEEAVTLIYNKRSKKAGPQGNTDFGLGLPLAKKARVAVFGSDAGPNPYGANACQSWIGLGSQLCLANATSNGTQAVGWGSGAGFFPYLIDPLAGISQVAKENRGAVLSNLNDVGDEQNQMLIKQFAGLADASLVFVQARSGENSDRHSLRLDADGDELINLVASHSNNTIVIMHTVGPVLMSDWFHHPNITALVLPHLPGQESGNSLARVLYGDVNPSGKMPYSMLSDKDAVHYPKIVGGPASDAQVDFNDGLYVDYRAWDRMGLQPLIPFGHGISYTDYSYSNLQIQKSGDECYAPSAFSGSFNKGDKQPGGAGSLFQYLVEVSADVRNVGGVQGDEVAQLYVGYPEAAKAPIKQLRGFDKVQGLKPEGEAKRATFKLTKRDFSVWDVVKQKFEVEDGVYKIWVGKSSRMEDLTLKGSYTWFVNSGMIDGDYLIIDGLTDSCANKGTQGSAYPQEPEYDAPTPALAADNYSPEYSMEDMRKPVTPGSHRFSIASYPRDYADPDAGWNEKRQSGVAMDTYASAGLPLRNRKKLYWTIGGAVLAAMLLVGVVVGIVVAKHRNDSTSPSSSNSNSNTNVLSGDPSKFTKNPALHNSFWGMCYTPFKSQYEYGCGVDLGSVVEDVQTISQLTSRVRLYGADCNVTALVLDAIDRTKVNLTIWPAIYLDQSDPGDAAWNRQVANITFALNSFGTHHVGGVSVGNEYLLDGGSASNLLAYVEKFRTIATGKGWGFPVGTADAGSMFTSTVAAGVDYFMANVHAWFAGTLVQHGPAWTYEYFEDNDANVAAAAPNRPEAYIAETGWPSGANDTKALTYVNEQGQVTGAHAGVSELQTFLDGYVCEANKNGTGYFWFELYDEEWKEALYGGVEAHWGLFDKDKKLKQITIPDCSHS</sequence>
<dbReference type="Pfam" id="PF14310">
    <property type="entry name" value="Fn3-like"/>
    <property type="match status" value="1"/>
</dbReference>
<keyword evidence="12" id="KW-0812">Transmembrane</keyword>
<keyword evidence="13" id="KW-0732">Signal</keyword>
<evidence type="ECO:0000313" key="16">
    <source>
        <dbReference type="Proteomes" id="UP000242770"/>
    </source>
</evidence>